<reference evidence="2 3" key="1">
    <citation type="submission" date="2021-04" db="EMBL/GenBank/DDBJ databases">
        <authorList>
            <person name="Pira H."/>
            <person name="Risdian C."/>
            <person name="Wink J."/>
        </authorList>
    </citation>
    <scope>NUCLEOTIDE SEQUENCE [LARGE SCALE GENOMIC DNA]</scope>
    <source>
        <strain evidence="2 3">WH53</strain>
    </source>
</reference>
<organism evidence="2 3">
    <name type="scientific">Zooshikella harenae</name>
    <dbReference type="NCBI Taxonomy" id="2827238"/>
    <lineage>
        <taxon>Bacteria</taxon>
        <taxon>Pseudomonadati</taxon>
        <taxon>Pseudomonadota</taxon>
        <taxon>Gammaproteobacteria</taxon>
        <taxon>Oceanospirillales</taxon>
        <taxon>Zooshikellaceae</taxon>
        <taxon>Zooshikella</taxon>
    </lineage>
</organism>
<protein>
    <submittedName>
        <fullName evidence="2">Transporter substrate-binding domain-containing protein</fullName>
    </submittedName>
</protein>
<comment type="caution">
    <text evidence="2">The sequence shown here is derived from an EMBL/GenBank/DDBJ whole genome shotgun (WGS) entry which is preliminary data.</text>
</comment>
<dbReference type="Gene3D" id="3.40.190.10">
    <property type="entry name" value="Periplasmic binding protein-like II"/>
    <property type="match status" value="2"/>
</dbReference>
<feature type="domain" description="Solute-binding protein family 3/N-terminal" evidence="1">
    <location>
        <begin position="5"/>
        <end position="133"/>
    </location>
</feature>
<dbReference type="PANTHER" id="PTHR38834">
    <property type="entry name" value="PERIPLASMIC SUBSTRATE BINDING PROTEIN FAMILY 3"/>
    <property type="match status" value="1"/>
</dbReference>
<accession>A0ABS5ZGM4</accession>
<dbReference type="Proteomes" id="UP000690515">
    <property type="component" value="Unassembled WGS sequence"/>
</dbReference>
<name>A0ABS5ZGM4_9GAMM</name>
<dbReference type="InterPro" id="IPR001638">
    <property type="entry name" value="Solute-binding_3/MltF_N"/>
</dbReference>
<sequence length="227" mass="26166">MHYITEEYPPYNYISNDKLVGIGVDVLIASSKMVDCPVHRSDIRVLPWARAYKMTKEKKDTVLFTIAKNKEREALFLWAGPFVEAKNVLIAKKTSNITINNYDLNKWVIGAIRDDISFLLASKSGISEDRFRFARLPDHLAHMLSKGRIDMWAYSDHSAWWILRKHGYDRADFEVVKVLGVYKDFFAFNLRSNPTAVELLQTGIDMLKNTPGKIGKSMMEDILLKYL</sequence>
<keyword evidence="3" id="KW-1185">Reference proteome</keyword>
<evidence type="ECO:0000313" key="3">
    <source>
        <dbReference type="Proteomes" id="UP000690515"/>
    </source>
</evidence>
<dbReference type="PANTHER" id="PTHR38834:SF3">
    <property type="entry name" value="SOLUTE-BINDING PROTEIN FAMILY 3_N-TERMINAL DOMAIN-CONTAINING PROTEIN"/>
    <property type="match status" value="1"/>
</dbReference>
<gene>
    <name evidence="2" type="ORF">KCG35_18295</name>
</gene>
<proteinExistence type="predicted"/>
<dbReference type="RefSeq" id="WP_215821246.1">
    <property type="nucleotide sequence ID" value="NZ_JAGSOY010000058.1"/>
</dbReference>
<dbReference type="EMBL" id="JAGSOY010000058">
    <property type="protein sequence ID" value="MBU2713023.1"/>
    <property type="molecule type" value="Genomic_DNA"/>
</dbReference>
<dbReference type="Pfam" id="PF00497">
    <property type="entry name" value="SBP_bac_3"/>
    <property type="match status" value="1"/>
</dbReference>
<evidence type="ECO:0000259" key="1">
    <source>
        <dbReference type="Pfam" id="PF00497"/>
    </source>
</evidence>
<evidence type="ECO:0000313" key="2">
    <source>
        <dbReference type="EMBL" id="MBU2713023.1"/>
    </source>
</evidence>
<dbReference type="SUPFAM" id="SSF53850">
    <property type="entry name" value="Periplasmic binding protein-like II"/>
    <property type="match status" value="1"/>
</dbReference>